<evidence type="ECO:0000313" key="9">
    <source>
        <dbReference type="EMBL" id="RGS37906.1"/>
    </source>
</evidence>
<keyword evidence="7" id="KW-1133">Transmembrane helix</keyword>
<evidence type="ECO:0000313" key="10">
    <source>
        <dbReference type="Proteomes" id="UP000283295"/>
    </source>
</evidence>
<evidence type="ECO:0000256" key="2">
    <source>
        <dbReference type="ARBA" id="ARBA00004401"/>
    </source>
</evidence>
<dbReference type="PROSITE" id="PS00761">
    <property type="entry name" value="SPASE_I_3"/>
    <property type="match status" value="1"/>
</dbReference>
<evidence type="ECO:0000259" key="8">
    <source>
        <dbReference type="Pfam" id="PF10502"/>
    </source>
</evidence>
<dbReference type="PRINTS" id="PR00727">
    <property type="entry name" value="LEADERPTASE"/>
</dbReference>
<evidence type="ECO:0000256" key="1">
    <source>
        <dbReference type="ARBA" id="ARBA00000677"/>
    </source>
</evidence>
<dbReference type="PANTHER" id="PTHR43390">
    <property type="entry name" value="SIGNAL PEPTIDASE I"/>
    <property type="match status" value="1"/>
</dbReference>
<dbReference type="InterPro" id="IPR036286">
    <property type="entry name" value="LexA/Signal_pep-like_sf"/>
</dbReference>
<comment type="catalytic activity">
    <reaction evidence="1 7">
        <text>Cleavage of hydrophobic, N-terminal signal or leader sequences from secreted and periplasmic proteins.</text>
        <dbReference type="EC" id="3.4.21.89"/>
    </reaction>
</comment>
<name>A0A3R5ZK73_9FIRM</name>
<feature type="domain" description="Peptidase S26" evidence="8">
    <location>
        <begin position="22"/>
        <end position="164"/>
    </location>
</feature>
<feature type="active site" evidence="6">
    <location>
        <position position="87"/>
    </location>
</feature>
<proteinExistence type="inferred from homology"/>
<dbReference type="NCBIfam" id="TIGR02227">
    <property type="entry name" value="sigpep_I_bact"/>
    <property type="match status" value="1"/>
</dbReference>
<feature type="active site" evidence="6">
    <location>
        <position position="49"/>
    </location>
</feature>
<comment type="subcellular location">
    <subcellularLocation>
        <location evidence="2">Cell membrane</location>
        <topology evidence="2">Single-pass type II membrane protein</topology>
    </subcellularLocation>
    <subcellularLocation>
        <location evidence="7">Membrane</location>
        <topology evidence="7">Single-pass type II membrane protein</topology>
    </subcellularLocation>
</comment>
<sequence>MDFERYTDERVHMLKVRAMGQLLIIVFALVVLIKAPMFDIYCVRVSGYSMEASFHSGSEYLMKKSGYTLERGDVVTLWGDSSEYMIKRVIGMPGEQINIVDGHVFVDGIELSETYVTYKDDFSGAYQIPNDQYFVMGDNRPNSSDSRYWAYSYVPAEEITGKVLCQISPYFRLIKSSDYNI</sequence>
<keyword evidence="5 7" id="KW-0378">Hydrolase</keyword>
<dbReference type="GO" id="GO:0006465">
    <property type="term" value="P:signal peptide processing"/>
    <property type="evidence" value="ECO:0007669"/>
    <property type="project" value="InterPro"/>
</dbReference>
<dbReference type="InterPro" id="IPR000223">
    <property type="entry name" value="Pept_S26A_signal_pept_1"/>
</dbReference>
<accession>A0A3R5ZK73</accession>
<comment type="caution">
    <text evidence="9">The sequence shown here is derived from an EMBL/GenBank/DDBJ whole genome shotgun (WGS) entry which is preliminary data.</text>
</comment>
<organism evidence="9 10">
    <name type="scientific">Coprococcus eutactus</name>
    <dbReference type="NCBI Taxonomy" id="33043"/>
    <lineage>
        <taxon>Bacteria</taxon>
        <taxon>Bacillati</taxon>
        <taxon>Bacillota</taxon>
        <taxon>Clostridia</taxon>
        <taxon>Lachnospirales</taxon>
        <taxon>Lachnospiraceae</taxon>
        <taxon>Coprococcus</taxon>
    </lineage>
</organism>
<dbReference type="Gene3D" id="2.10.109.10">
    <property type="entry name" value="Umud Fragment, subunit A"/>
    <property type="match status" value="1"/>
</dbReference>
<keyword evidence="7" id="KW-0645">Protease</keyword>
<dbReference type="AlphaFoldDB" id="A0A3R5ZK73"/>
<dbReference type="GO" id="GO:0009003">
    <property type="term" value="F:signal peptidase activity"/>
    <property type="evidence" value="ECO:0007669"/>
    <property type="project" value="UniProtKB-EC"/>
</dbReference>
<dbReference type="OrthoDB" id="9802919at2"/>
<reference evidence="9 10" key="1">
    <citation type="submission" date="2018-08" db="EMBL/GenBank/DDBJ databases">
        <title>A genome reference for cultivated species of the human gut microbiota.</title>
        <authorList>
            <person name="Zou Y."/>
            <person name="Xue W."/>
            <person name="Luo G."/>
        </authorList>
    </citation>
    <scope>NUCLEOTIDE SEQUENCE [LARGE SCALE GENOMIC DNA]</scope>
    <source>
        <strain evidence="9 10">AF22-21</strain>
    </source>
</reference>
<dbReference type="InterPro" id="IPR019758">
    <property type="entry name" value="Pept_S26A_signal_pept_1_CS"/>
</dbReference>
<dbReference type="GO" id="GO:0004252">
    <property type="term" value="F:serine-type endopeptidase activity"/>
    <property type="evidence" value="ECO:0007669"/>
    <property type="project" value="InterPro"/>
</dbReference>
<evidence type="ECO:0000256" key="4">
    <source>
        <dbReference type="ARBA" id="ARBA00013208"/>
    </source>
</evidence>
<keyword evidence="7" id="KW-0472">Membrane</keyword>
<keyword evidence="7" id="KW-0812">Transmembrane</keyword>
<dbReference type="Pfam" id="PF10502">
    <property type="entry name" value="Peptidase_S26"/>
    <property type="match status" value="1"/>
</dbReference>
<dbReference type="SUPFAM" id="SSF51306">
    <property type="entry name" value="LexA/Signal peptidase"/>
    <property type="match status" value="1"/>
</dbReference>
<dbReference type="EC" id="3.4.21.89" evidence="4 7"/>
<protein>
    <recommendedName>
        <fullName evidence="4 7">Signal peptidase I</fullName>
        <ecNumber evidence="4 7">3.4.21.89</ecNumber>
    </recommendedName>
</protein>
<evidence type="ECO:0000256" key="3">
    <source>
        <dbReference type="ARBA" id="ARBA00009370"/>
    </source>
</evidence>
<evidence type="ECO:0000256" key="6">
    <source>
        <dbReference type="PIRSR" id="PIRSR600223-1"/>
    </source>
</evidence>
<dbReference type="PANTHER" id="PTHR43390:SF1">
    <property type="entry name" value="CHLOROPLAST PROCESSING PEPTIDASE"/>
    <property type="match status" value="1"/>
</dbReference>
<dbReference type="InterPro" id="IPR019533">
    <property type="entry name" value="Peptidase_S26"/>
</dbReference>
<dbReference type="InterPro" id="IPR019757">
    <property type="entry name" value="Pept_S26A_signal_pept_1_Lys-AS"/>
</dbReference>
<gene>
    <name evidence="9" type="primary">lepB</name>
    <name evidence="9" type="ORF">DWX94_11995</name>
</gene>
<dbReference type="PROSITE" id="PS00760">
    <property type="entry name" value="SPASE_I_2"/>
    <property type="match status" value="1"/>
</dbReference>
<feature type="transmembrane region" description="Helical" evidence="7">
    <location>
        <begin position="21"/>
        <end position="41"/>
    </location>
</feature>
<dbReference type="Proteomes" id="UP000283295">
    <property type="component" value="Unassembled WGS sequence"/>
</dbReference>
<dbReference type="CDD" id="cd06530">
    <property type="entry name" value="S26_SPase_I"/>
    <property type="match status" value="1"/>
</dbReference>
<comment type="similarity">
    <text evidence="3 7">Belongs to the peptidase S26 family.</text>
</comment>
<dbReference type="GO" id="GO:0005886">
    <property type="term" value="C:plasma membrane"/>
    <property type="evidence" value="ECO:0007669"/>
    <property type="project" value="UniProtKB-SubCell"/>
</dbReference>
<evidence type="ECO:0000256" key="5">
    <source>
        <dbReference type="ARBA" id="ARBA00022801"/>
    </source>
</evidence>
<evidence type="ECO:0000256" key="7">
    <source>
        <dbReference type="RuleBase" id="RU362042"/>
    </source>
</evidence>
<dbReference type="EMBL" id="QRVK01000041">
    <property type="protein sequence ID" value="RGS37906.1"/>
    <property type="molecule type" value="Genomic_DNA"/>
</dbReference>